<accession>A0A1G2QGF1</accession>
<feature type="transmembrane region" description="Helical" evidence="6">
    <location>
        <begin position="412"/>
        <end position="430"/>
    </location>
</feature>
<feature type="transmembrane region" description="Helical" evidence="6">
    <location>
        <begin position="221"/>
        <end position="241"/>
    </location>
</feature>
<evidence type="ECO:0000313" key="8">
    <source>
        <dbReference type="EMBL" id="OHA59646.1"/>
    </source>
</evidence>
<feature type="transmembrane region" description="Helical" evidence="6">
    <location>
        <begin position="172"/>
        <end position="191"/>
    </location>
</feature>
<keyword evidence="2 6" id="KW-0812">Transmembrane</keyword>
<dbReference type="STRING" id="1802439.A2589_02195"/>
<keyword evidence="5" id="KW-0802">TPR repeat</keyword>
<sequence>MNIKTLENVLRPLVLAGIFVVPFIVLYVANSLFFPYITGKALVFRLVVEVIFFAWLVLAATNKEYRPRRSALLYAVVGTFGFMAVAALVGEEPARSFWSNFERMEGVVTHLHLLAYFIVLVSVLKTEKLWVWFLNTNVVASILVAGYGLMQLLGVYEIMQGSVRVDSTLGNAGYFGGYMMMVFFVTAYLLVKAWPDKLWRYVYIAVMVLQVFMVMQSETRGAILGLIGGIGLAIIVALVLVSRHQPAFRRWGAGALIALLAIAGAFWLSRDSALVQNTPELARIANISLEDNTVKARFMVWGMSLEGVKEQPILGWGPGNFQLVFNKYYDPGMYGQEPWFDRSHNVFLDWLVAGGLVGLGLYLLMFALAIFYLLKPGVAKNQGDVELAWERAVLLGLLAAYGFQNFFIFDNVISYSLFLAVLALIAFITIETSDDALVKKKKSASSVLPAHHILVAVLALVLLASSAYFAVIKPTFAASRLLQALQGAREGRFDDSLASFKQVFDYRSVGQVEALEQLMSVGSGLFRNQAVSDGLKQEFVSLVEVKMSEHLADNPTAVRQRIIYAQFLVGAGNLDLAVKELETARPFAPAKQSLLSQLATYYSLQGKAEQALATAKESFELEPANDEARKIYALMALLADQESLAVEILTPVYGGLAVPDDRFINFFAGSKRYDIVSEIWSKRAEVEPQNVEVWQKYALSRYAAGDRAGALATLELTIKNNPDFQTEGEKLMQAIRQGLVKVN</sequence>
<evidence type="ECO:0000256" key="5">
    <source>
        <dbReference type="PROSITE-ProRule" id="PRU00339"/>
    </source>
</evidence>
<feature type="transmembrane region" description="Helical" evidence="6">
    <location>
        <begin position="106"/>
        <end position="124"/>
    </location>
</feature>
<comment type="caution">
    <text evidence="8">The sequence shown here is derived from an EMBL/GenBank/DDBJ whole genome shotgun (WGS) entry which is preliminary data.</text>
</comment>
<dbReference type="Gene3D" id="1.25.40.10">
    <property type="entry name" value="Tetratricopeptide repeat domain"/>
    <property type="match status" value="1"/>
</dbReference>
<gene>
    <name evidence="8" type="ORF">A2589_02195</name>
</gene>
<evidence type="ECO:0000256" key="4">
    <source>
        <dbReference type="ARBA" id="ARBA00023136"/>
    </source>
</evidence>
<feature type="transmembrane region" description="Helical" evidence="6">
    <location>
        <begin position="350"/>
        <end position="374"/>
    </location>
</feature>
<dbReference type="Proteomes" id="UP000177838">
    <property type="component" value="Unassembled WGS sequence"/>
</dbReference>
<evidence type="ECO:0000256" key="2">
    <source>
        <dbReference type="ARBA" id="ARBA00022692"/>
    </source>
</evidence>
<feature type="transmembrane region" description="Helical" evidence="6">
    <location>
        <begin position="131"/>
        <end position="152"/>
    </location>
</feature>
<evidence type="ECO:0000256" key="1">
    <source>
        <dbReference type="ARBA" id="ARBA00004141"/>
    </source>
</evidence>
<feature type="transmembrane region" description="Helical" evidence="6">
    <location>
        <begin position="42"/>
        <end position="60"/>
    </location>
</feature>
<reference evidence="8 9" key="1">
    <citation type="journal article" date="2016" name="Nat. Commun.">
        <title>Thousands of microbial genomes shed light on interconnected biogeochemical processes in an aquifer system.</title>
        <authorList>
            <person name="Anantharaman K."/>
            <person name="Brown C.T."/>
            <person name="Hug L.A."/>
            <person name="Sharon I."/>
            <person name="Castelle C.J."/>
            <person name="Probst A.J."/>
            <person name="Thomas B.C."/>
            <person name="Singh A."/>
            <person name="Wilkins M.J."/>
            <person name="Karaoz U."/>
            <person name="Brodie E.L."/>
            <person name="Williams K.H."/>
            <person name="Hubbard S.S."/>
            <person name="Banfield J.F."/>
        </authorList>
    </citation>
    <scope>NUCLEOTIDE SEQUENCE [LARGE SCALE GENOMIC DNA]</scope>
</reference>
<dbReference type="GO" id="GO:0016020">
    <property type="term" value="C:membrane"/>
    <property type="evidence" value="ECO:0007669"/>
    <property type="project" value="UniProtKB-SubCell"/>
</dbReference>
<dbReference type="Pfam" id="PF04932">
    <property type="entry name" value="Wzy_C"/>
    <property type="match status" value="1"/>
</dbReference>
<comment type="subcellular location">
    <subcellularLocation>
        <location evidence="1">Membrane</location>
        <topology evidence="1">Multi-pass membrane protein</topology>
    </subcellularLocation>
</comment>
<proteinExistence type="predicted"/>
<feature type="transmembrane region" description="Helical" evidence="6">
    <location>
        <begin position="72"/>
        <end position="90"/>
    </location>
</feature>
<keyword evidence="3 6" id="KW-1133">Transmembrane helix</keyword>
<dbReference type="EMBL" id="MHTK01000006">
    <property type="protein sequence ID" value="OHA59646.1"/>
    <property type="molecule type" value="Genomic_DNA"/>
</dbReference>
<name>A0A1G2QGF1_9BACT</name>
<dbReference type="AlphaFoldDB" id="A0A1G2QGF1"/>
<feature type="transmembrane region" description="Helical" evidence="6">
    <location>
        <begin position="451"/>
        <end position="471"/>
    </location>
</feature>
<organism evidence="8 9">
    <name type="scientific">Candidatus Vogelbacteria bacterium RIFOXYD1_FULL_46_19</name>
    <dbReference type="NCBI Taxonomy" id="1802439"/>
    <lineage>
        <taxon>Bacteria</taxon>
        <taxon>Candidatus Vogeliibacteriota</taxon>
    </lineage>
</organism>
<evidence type="ECO:0000256" key="6">
    <source>
        <dbReference type="SAM" id="Phobius"/>
    </source>
</evidence>
<feature type="transmembrane region" description="Helical" evidence="6">
    <location>
        <begin position="386"/>
        <end position="406"/>
    </location>
</feature>
<dbReference type="InterPro" id="IPR007016">
    <property type="entry name" value="O-antigen_ligase-rel_domated"/>
</dbReference>
<evidence type="ECO:0000256" key="3">
    <source>
        <dbReference type="ARBA" id="ARBA00022989"/>
    </source>
</evidence>
<feature type="repeat" description="TPR" evidence="5">
    <location>
        <begin position="592"/>
        <end position="625"/>
    </location>
</feature>
<feature type="transmembrane region" description="Helical" evidence="6">
    <location>
        <begin position="198"/>
        <end position="215"/>
    </location>
</feature>
<feature type="transmembrane region" description="Helical" evidence="6">
    <location>
        <begin position="248"/>
        <end position="268"/>
    </location>
</feature>
<evidence type="ECO:0000259" key="7">
    <source>
        <dbReference type="Pfam" id="PF04932"/>
    </source>
</evidence>
<protein>
    <recommendedName>
        <fullName evidence="7">O-antigen ligase-related domain-containing protein</fullName>
    </recommendedName>
</protein>
<dbReference type="InterPro" id="IPR051533">
    <property type="entry name" value="WaaL-like"/>
</dbReference>
<dbReference type="PANTHER" id="PTHR37422">
    <property type="entry name" value="TEICHURONIC ACID BIOSYNTHESIS PROTEIN TUAE"/>
    <property type="match status" value="1"/>
</dbReference>
<dbReference type="InterPro" id="IPR019734">
    <property type="entry name" value="TPR_rpt"/>
</dbReference>
<keyword evidence="4 6" id="KW-0472">Membrane</keyword>
<dbReference type="PANTHER" id="PTHR37422:SF13">
    <property type="entry name" value="LIPOPOLYSACCHARIDE BIOSYNTHESIS PROTEIN PA4999-RELATED"/>
    <property type="match status" value="1"/>
</dbReference>
<evidence type="ECO:0000313" key="9">
    <source>
        <dbReference type="Proteomes" id="UP000177838"/>
    </source>
</evidence>
<feature type="domain" description="O-antigen ligase-related" evidence="7">
    <location>
        <begin position="205"/>
        <end position="363"/>
    </location>
</feature>
<dbReference type="InterPro" id="IPR011990">
    <property type="entry name" value="TPR-like_helical_dom_sf"/>
</dbReference>
<feature type="transmembrane region" description="Helical" evidence="6">
    <location>
        <begin position="12"/>
        <end position="36"/>
    </location>
</feature>
<dbReference type="PROSITE" id="PS50005">
    <property type="entry name" value="TPR"/>
    <property type="match status" value="1"/>
</dbReference>
<dbReference type="SUPFAM" id="SSF48452">
    <property type="entry name" value="TPR-like"/>
    <property type="match status" value="1"/>
</dbReference>